<accession>A0ABR8A7V7</accession>
<dbReference type="EMBL" id="JACJQH010000015">
    <property type="protein sequence ID" value="MBD2196077.1"/>
    <property type="molecule type" value="Genomic_DNA"/>
</dbReference>
<comment type="caution">
    <text evidence="1">The sequence shown here is derived from an EMBL/GenBank/DDBJ whole genome shotgun (WGS) entry which is preliminary data.</text>
</comment>
<organism evidence="1 2">
    <name type="scientific">Calothrix parietina FACHB-288</name>
    <dbReference type="NCBI Taxonomy" id="2692896"/>
    <lineage>
        <taxon>Bacteria</taxon>
        <taxon>Bacillati</taxon>
        <taxon>Cyanobacteriota</taxon>
        <taxon>Cyanophyceae</taxon>
        <taxon>Nostocales</taxon>
        <taxon>Calotrichaceae</taxon>
        <taxon>Calothrix</taxon>
    </lineage>
</organism>
<reference evidence="1 2" key="1">
    <citation type="journal article" date="2020" name="ISME J.">
        <title>Comparative genomics reveals insights into cyanobacterial evolution and habitat adaptation.</title>
        <authorList>
            <person name="Chen M.Y."/>
            <person name="Teng W.K."/>
            <person name="Zhao L."/>
            <person name="Hu C.X."/>
            <person name="Zhou Y.K."/>
            <person name="Han B.P."/>
            <person name="Song L.R."/>
            <person name="Shu W.S."/>
        </authorList>
    </citation>
    <scope>NUCLEOTIDE SEQUENCE [LARGE SCALE GENOMIC DNA]</scope>
    <source>
        <strain evidence="1 2">FACHB-288</strain>
    </source>
</reference>
<sequence>MRYELRYIAEIIAQVAAMEREQLYLPKTAEIGWLIILRDRYSDSL</sequence>
<keyword evidence="2" id="KW-1185">Reference proteome</keyword>
<proteinExistence type="predicted"/>
<protein>
    <submittedName>
        <fullName evidence="1">Uncharacterized protein</fullName>
    </submittedName>
</protein>
<dbReference type="Proteomes" id="UP000658514">
    <property type="component" value="Unassembled WGS sequence"/>
</dbReference>
<name>A0ABR8A7V7_9CYAN</name>
<gene>
    <name evidence="1" type="ORF">H6G24_11300</name>
</gene>
<evidence type="ECO:0000313" key="2">
    <source>
        <dbReference type="Proteomes" id="UP000658514"/>
    </source>
</evidence>
<evidence type="ECO:0000313" key="1">
    <source>
        <dbReference type="EMBL" id="MBD2196077.1"/>
    </source>
</evidence>
<dbReference type="RefSeq" id="WP_190540864.1">
    <property type="nucleotide sequence ID" value="NZ_CAWPNO010000046.1"/>
</dbReference>